<keyword evidence="18" id="KW-1185">Reference proteome</keyword>
<dbReference type="NCBIfam" id="NF004162">
    <property type="entry name" value="PRK05627.1-5"/>
    <property type="match status" value="1"/>
</dbReference>
<evidence type="ECO:0000256" key="11">
    <source>
        <dbReference type="ARBA" id="ARBA00022840"/>
    </source>
</evidence>
<dbReference type="FunFam" id="3.40.50.620:FF:000021">
    <property type="entry name" value="Riboflavin biosynthesis protein"/>
    <property type="match status" value="1"/>
</dbReference>
<proteinExistence type="inferred from homology"/>
<evidence type="ECO:0000256" key="6">
    <source>
        <dbReference type="ARBA" id="ARBA00022679"/>
    </source>
</evidence>
<dbReference type="EMBL" id="FNIN01000002">
    <property type="protein sequence ID" value="SDN50576.1"/>
    <property type="molecule type" value="Genomic_DNA"/>
</dbReference>
<evidence type="ECO:0000256" key="9">
    <source>
        <dbReference type="ARBA" id="ARBA00022777"/>
    </source>
</evidence>
<evidence type="ECO:0000256" key="1">
    <source>
        <dbReference type="ARBA" id="ARBA00002121"/>
    </source>
</evidence>
<dbReference type="NCBIfam" id="TIGR00083">
    <property type="entry name" value="ribF"/>
    <property type="match status" value="1"/>
</dbReference>
<comment type="function">
    <text evidence="1">Catalyzes the phosphorylation of riboflavin to FMN followed by the adenylation of FMN to FAD.</text>
</comment>
<dbReference type="UniPathway" id="UPA00276">
    <property type="reaction ID" value="UER00406"/>
</dbReference>
<evidence type="ECO:0000256" key="7">
    <source>
        <dbReference type="ARBA" id="ARBA00022695"/>
    </source>
</evidence>
<keyword evidence="4 15" id="KW-0285">Flavoprotein</keyword>
<comment type="pathway">
    <text evidence="2 15">Cofactor biosynthesis; FAD biosynthesis; FAD from FMN: step 1/1.</text>
</comment>
<reference evidence="17 18" key="1">
    <citation type="submission" date="2016-10" db="EMBL/GenBank/DDBJ databases">
        <authorList>
            <person name="de Groot N.N."/>
        </authorList>
    </citation>
    <scope>NUCLEOTIDE SEQUENCE [LARGE SCALE GENOMIC DNA]</scope>
    <source>
        <strain evidence="17 18">DSM 15269</strain>
    </source>
</reference>
<comment type="catalytic activity">
    <reaction evidence="13 15">
        <text>riboflavin + ATP = FMN + ADP + H(+)</text>
        <dbReference type="Rhea" id="RHEA:14357"/>
        <dbReference type="ChEBI" id="CHEBI:15378"/>
        <dbReference type="ChEBI" id="CHEBI:30616"/>
        <dbReference type="ChEBI" id="CHEBI:57986"/>
        <dbReference type="ChEBI" id="CHEBI:58210"/>
        <dbReference type="ChEBI" id="CHEBI:456216"/>
        <dbReference type="EC" id="2.7.1.26"/>
    </reaction>
</comment>
<keyword evidence="9 15" id="KW-0418">Kinase</keyword>
<dbReference type="GO" id="GO:0009398">
    <property type="term" value="P:FMN biosynthetic process"/>
    <property type="evidence" value="ECO:0007669"/>
    <property type="project" value="UniProtKB-UniRule"/>
</dbReference>
<evidence type="ECO:0000256" key="2">
    <source>
        <dbReference type="ARBA" id="ARBA00004726"/>
    </source>
</evidence>
<name>A0A1H0BYC9_9BACT</name>
<dbReference type="InterPro" id="IPR015865">
    <property type="entry name" value="Riboflavin_kinase_bac/euk"/>
</dbReference>
<dbReference type="EC" id="2.7.7.2" evidence="15"/>
<accession>A0A1H0BYC9</accession>
<keyword evidence="7 15" id="KW-0548">Nucleotidyltransferase</keyword>
<evidence type="ECO:0000256" key="15">
    <source>
        <dbReference type="PIRNR" id="PIRNR004491"/>
    </source>
</evidence>
<gene>
    <name evidence="17" type="ORF">SAMN04488516_102336</name>
</gene>
<dbReference type="SUPFAM" id="SSF82114">
    <property type="entry name" value="Riboflavin kinase-like"/>
    <property type="match status" value="1"/>
</dbReference>
<dbReference type="Gene3D" id="2.40.30.30">
    <property type="entry name" value="Riboflavin kinase-like"/>
    <property type="match status" value="1"/>
</dbReference>
<dbReference type="RefSeq" id="WP_092063797.1">
    <property type="nucleotide sequence ID" value="NZ_FNIN01000002.1"/>
</dbReference>
<feature type="domain" description="Riboflavin kinase" evidence="16">
    <location>
        <begin position="184"/>
        <end position="307"/>
    </location>
</feature>
<dbReference type="GO" id="GO:0006747">
    <property type="term" value="P:FAD biosynthetic process"/>
    <property type="evidence" value="ECO:0007669"/>
    <property type="project" value="UniProtKB-UniRule"/>
</dbReference>
<dbReference type="EC" id="2.7.1.26" evidence="15"/>
<evidence type="ECO:0000256" key="14">
    <source>
        <dbReference type="ARBA" id="ARBA00049494"/>
    </source>
</evidence>
<comment type="catalytic activity">
    <reaction evidence="14 15">
        <text>FMN + ATP + H(+) = FAD + diphosphate</text>
        <dbReference type="Rhea" id="RHEA:17237"/>
        <dbReference type="ChEBI" id="CHEBI:15378"/>
        <dbReference type="ChEBI" id="CHEBI:30616"/>
        <dbReference type="ChEBI" id="CHEBI:33019"/>
        <dbReference type="ChEBI" id="CHEBI:57692"/>
        <dbReference type="ChEBI" id="CHEBI:58210"/>
        <dbReference type="EC" id="2.7.7.2"/>
    </reaction>
</comment>
<dbReference type="SUPFAM" id="SSF52374">
    <property type="entry name" value="Nucleotidylyl transferase"/>
    <property type="match status" value="1"/>
</dbReference>
<keyword evidence="6 15" id="KW-0808">Transferase</keyword>
<dbReference type="PANTHER" id="PTHR22749:SF6">
    <property type="entry name" value="RIBOFLAVIN KINASE"/>
    <property type="match status" value="1"/>
</dbReference>
<dbReference type="Pfam" id="PF01687">
    <property type="entry name" value="Flavokinase"/>
    <property type="match status" value="1"/>
</dbReference>
<keyword evidence="11 15" id="KW-0067">ATP-binding</keyword>
<dbReference type="SMART" id="SM00904">
    <property type="entry name" value="Flavokinase"/>
    <property type="match status" value="1"/>
</dbReference>
<evidence type="ECO:0000259" key="16">
    <source>
        <dbReference type="SMART" id="SM00904"/>
    </source>
</evidence>
<dbReference type="PIRSF" id="PIRSF004491">
    <property type="entry name" value="FAD_Synth"/>
    <property type="match status" value="1"/>
</dbReference>
<evidence type="ECO:0000256" key="5">
    <source>
        <dbReference type="ARBA" id="ARBA00022643"/>
    </source>
</evidence>
<dbReference type="Proteomes" id="UP000199602">
    <property type="component" value="Unassembled WGS sequence"/>
</dbReference>
<dbReference type="GO" id="GO:0009231">
    <property type="term" value="P:riboflavin biosynthetic process"/>
    <property type="evidence" value="ECO:0007669"/>
    <property type="project" value="InterPro"/>
</dbReference>
<keyword evidence="12" id="KW-0511">Multifunctional enzyme</keyword>
<dbReference type="InterPro" id="IPR023465">
    <property type="entry name" value="Riboflavin_kinase_dom_sf"/>
</dbReference>
<dbReference type="InterPro" id="IPR015864">
    <property type="entry name" value="FAD_synthase"/>
</dbReference>
<keyword evidence="10 15" id="KW-0274">FAD</keyword>
<dbReference type="PANTHER" id="PTHR22749">
    <property type="entry name" value="RIBOFLAVIN KINASE/FMN ADENYLYLTRANSFERASE"/>
    <property type="match status" value="1"/>
</dbReference>
<dbReference type="InterPro" id="IPR004821">
    <property type="entry name" value="Cyt_trans-like"/>
</dbReference>
<dbReference type="GO" id="GO:0003919">
    <property type="term" value="F:FMN adenylyltransferase activity"/>
    <property type="evidence" value="ECO:0007669"/>
    <property type="project" value="UniProtKB-UniRule"/>
</dbReference>
<evidence type="ECO:0000256" key="12">
    <source>
        <dbReference type="ARBA" id="ARBA00023268"/>
    </source>
</evidence>
<keyword evidence="8 15" id="KW-0547">Nucleotide-binding</keyword>
<evidence type="ECO:0000256" key="10">
    <source>
        <dbReference type="ARBA" id="ARBA00022827"/>
    </source>
</evidence>
<dbReference type="NCBIfam" id="NF004160">
    <property type="entry name" value="PRK05627.1-3"/>
    <property type="match status" value="1"/>
</dbReference>
<dbReference type="InterPro" id="IPR002606">
    <property type="entry name" value="Riboflavin_kinase_bac"/>
</dbReference>
<comment type="pathway">
    <text evidence="3 15">Cofactor biosynthesis; FMN biosynthesis; FMN from riboflavin (ATP route): step 1/1.</text>
</comment>
<protein>
    <recommendedName>
        <fullName evidence="15">Riboflavin biosynthesis protein</fullName>
    </recommendedName>
    <domain>
        <recommendedName>
            <fullName evidence="15">Riboflavin kinase</fullName>
            <ecNumber evidence="15">2.7.1.26</ecNumber>
        </recommendedName>
        <alternativeName>
            <fullName evidence="15">Flavokinase</fullName>
        </alternativeName>
    </domain>
    <domain>
        <recommendedName>
            <fullName evidence="15">FMN adenylyltransferase</fullName>
            <ecNumber evidence="15">2.7.7.2</ecNumber>
        </recommendedName>
        <alternativeName>
            <fullName evidence="15">FAD pyrophosphorylase</fullName>
        </alternativeName>
        <alternativeName>
            <fullName evidence="15">FAD synthase</fullName>
        </alternativeName>
    </domain>
</protein>
<comment type="similarity">
    <text evidence="15">Belongs to the ribF family.</text>
</comment>
<evidence type="ECO:0000313" key="18">
    <source>
        <dbReference type="Proteomes" id="UP000199602"/>
    </source>
</evidence>
<dbReference type="STRING" id="206665.SAMN04488516_102336"/>
<dbReference type="InterPro" id="IPR023468">
    <property type="entry name" value="Riboflavin_kinase"/>
</dbReference>
<dbReference type="AlphaFoldDB" id="A0A1H0BYC9"/>
<dbReference type="Gene3D" id="3.40.50.620">
    <property type="entry name" value="HUPs"/>
    <property type="match status" value="1"/>
</dbReference>
<organism evidence="17 18">
    <name type="scientific">Desulfonauticus submarinus</name>
    <dbReference type="NCBI Taxonomy" id="206665"/>
    <lineage>
        <taxon>Bacteria</taxon>
        <taxon>Pseudomonadati</taxon>
        <taxon>Thermodesulfobacteriota</taxon>
        <taxon>Desulfovibrionia</taxon>
        <taxon>Desulfovibrionales</taxon>
        <taxon>Desulfonauticaceae</taxon>
        <taxon>Desulfonauticus</taxon>
    </lineage>
</organism>
<dbReference type="NCBIfam" id="TIGR00125">
    <property type="entry name" value="cyt_tran_rel"/>
    <property type="match status" value="1"/>
</dbReference>
<evidence type="ECO:0000313" key="17">
    <source>
        <dbReference type="EMBL" id="SDN50576.1"/>
    </source>
</evidence>
<sequence length="313" mass="35229">MAKIISSLNQINNNIHCSCATIGNFDGVHIGHQTLIKKVCARAKAINATSVVVTFDPHPLRVLVDSKTPPFITLTEQKLQLISDLGVDYIFCIPFTKKLASLEPKEFVKIYLVNGLKLKELIIGYDYAFGKNRKGNFNLLKKLGEEFGFRVEQLSPVMYKGAIVSSTRIRDLIQAGKVWEARPLLGRFYQVKGTVIEGKKRGARLLFPTANIALKDELFPKLGVYAVWVELDTNILPGVANIGYNPTFGNEYLSVEVHILNFNQNIYGKTINVHFVQRLRNEKKFSSIQELKEQIQKDILLGKKILSQPEAVI</sequence>
<dbReference type="InterPro" id="IPR014729">
    <property type="entry name" value="Rossmann-like_a/b/a_fold"/>
</dbReference>
<evidence type="ECO:0000256" key="4">
    <source>
        <dbReference type="ARBA" id="ARBA00022630"/>
    </source>
</evidence>
<keyword evidence="5 15" id="KW-0288">FMN</keyword>
<dbReference type="CDD" id="cd02064">
    <property type="entry name" value="FAD_synthetase_N"/>
    <property type="match status" value="1"/>
</dbReference>
<dbReference type="OrthoDB" id="9803667at2"/>
<dbReference type="Pfam" id="PF06574">
    <property type="entry name" value="FAD_syn"/>
    <property type="match status" value="1"/>
</dbReference>
<evidence type="ECO:0000256" key="8">
    <source>
        <dbReference type="ARBA" id="ARBA00022741"/>
    </source>
</evidence>
<dbReference type="FunFam" id="2.40.30.30:FF:000003">
    <property type="entry name" value="Riboflavin biosynthesis protein"/>
    <property type="match status" value="1"/>
</dbReference>
<dbReference type="UniPathway" id="UPA00277">
    <property type="reaction ID" value="UER00407"/>
</dbReference>
<evidence type="ECO:0000256" key="13">
    <source>
        <dbReference type="ARBA" id="ARBA00047880"/>
    </source>
</evidence>
<dbReference type="GO" id="GO:0005524">
    <property type="term" value="F:ATP binding"/>
    <property type="evidence" value="ECO:0007669"/>
    <property type="project" value="UniProtKB-UniRule"/>
</dbReference>
<evidence type="ECO:0000256" key="3">
    <source>
        <dbReference type="ARBA" id="ARBA00005201"/>
    </source>
</evidence>
<dbReference type="GO" id="GO:0008531">
    <property type="term" value="F:riboflavin kinase activity"/>
    <property type="evidence" value="ECO:0007669"/>
    <property type="project" value="UniProtKB-UniRule"/>
</dbReference>